<dbReference type="eggNOG" id="ENOG5033QYT">
    <property type="taxonomic scope" value="Bacteria"/>
</dbReference>
<dbReference type="Proteomes" id="UP000002213">
    <property type="component" value="Chromosome"/>
</dbReference>
<dbReference type="AlphaFoldDB" id="C6WC64"/>
<sequence length="481" mass="50762">MPTPLLHPSWSVDGWMANGRDDDGTEWIVERDDGWWRAPGVRGQSSDRVGYHGAYSDVQQWATPRVVTLAGWCQARTEEAADRAVDRFGALLRSGARELVVTEPVRTKRSLVRREADPQLVRTGPRQFDWQIVLVADDPIRYGDPVLASTGLPMPGGGLDWEAGLGAVMRTNLARNTVGVASSVPWTAYNAGSAVTSEVYSTVIPGLDARRALARATCTTAGTIGLRQPVLRVVGGQQYSAALWARCTAARSAQLEMRWTDSAGGFVSSTASAPVALAAGTWTRLELTALAPGTATGLLVCPLALSAAPGDLLDATALLVERGATLGGYFDGSSAGGYWSGEPWGSVSHDAPVGLDWESGGGLDWGTPASNGSMALINMGTAEVWPVYTITGPATQPRLYLPSTGETLLYSGTLAAADTLVIDSHPHRQSAWLNGVAERFLLQADWWAVPPTSTATTVAFASEDTGPTAATATASVSPGWW</sequence>
<evidence type="ECO:0000259" key="1">
    <source>
        <dbReference type="Pfam" id="PF22768"/>
    </source>
</evidence>
<evidence type="ECO:0000313" key="3">
    <source>
        <dbReference type="Proteomes" id="UP000002213"/>
    </source>
</evidence>
<proteinExistence type="predicted"/>
<dbReference type="STRING" id="446462.Amir_5636"/>
<gene>
    <name evidence="2" type="ordered locus">Amir_5636</name>
</gene>
<organism evidence="2 3">
    <name type="scientific">Actinosynnema mirum (strain ATCC 29888 / DSM 43827 / JCM 3225 / NBRC 14064 / NCIMB 13271 / NRRL B-12336 / IMRU 3971 / 101)</name>
    <dbReference type="NCBI Taxonomy" id="446462"/>
    <lineage>
        <taxon>Bacteria</taxon>
        <taxon>Bacillati</taxon>
        <taxon>Actinomycetota</taxon>
        <taxon>Actinomycetes</taxon>
        <taxon>Pseudonocardiales</taxon>
        <taxon>Pseudonocardiaceae</taxon>
        <taxon>Actinosynnema</taxon>
    </lineage>
</organism>
<dbReference type="EMBL" id="CP001630">
    <property type="protein sequence ID" value="ACU39452.1"/>
    <property type="molecule type" value="Genomic_DNA"/>
</dbReference>
<dbReference type="RefSeq" id="WP_015804337.1">
    <property type="nucleotide sequence ID" value="NC_013093.1"/>
</dbReference>
<accession>C6WC64</accession>
<name>C6WC64_ACTMD</name>
<dbReference type="Pfam" id="PF22768">
    <property type="entry name" value="SPP1_Dit"/>
    <property type="match status" value="1"/>
</dbReference>
<dbReference type="OrthoDB" id="3985590at2"/>
<reference evidence="2 3" key="1">
    <citation type="journal article" date="2009" name="Stand. Genomic Sci.">
        <title>Complete genome sequence of Actinosynnema mirum type strain (101).</title>
        <authorList>
            <person name="Land M."/>
            <person name="Lapidus A."/>
            <person name="Mayilraj S."/>
            <person name="Chen F."/>
            <person name="Copeland A."/>
            <person name="Del Rio T.G."/>
            <person name="Nolan M."/>
            <person name="Lucas S."/>
            <person name="Tice H."/>
            <person name="Cheng J.F."/>
            <person name="Chertkov O."/>
            <person name="Bruce D."/>
            <person name="Goodwin L."/>
            <person name="Pitluck S."/>
            <person name="Rohde M."/>
            <person name="Goker M."/>
            <person name="Pati A."/>
            <person name="Ivanova N."/>
            <person name="Mavromatis K."/>
            <person name="Chen A."/>
            <person name="Palaniappan K."/>
            <person name="Hauser L."/>
            <person name="Chang Y.J."/>
            <person name="Jeffries C.C."/>
            <person name="Brettin T."/>
            <person name="Detter J.C."/>
            <person name="Han C."/>
            <person name="Chain P."/>
            <person name="Tindall B.J."/>
            <person name="Bristow J."/>
            <person name="Eisen J.A."/>
            <person name="Markowitz V."/>
            <person name="Hugenholtz P."/>
            <person name="Kyrpides N.C."/>
            <person name="Klenk H.P."/>
        </authorList>
    </citation>
    <scope>NUCLEOTIDE SEQUENCE [LARGE SCALE GENOMIC DNA]</scope>
    <source>
        <strain evidence="3">ATCC 29888 / DSM 43827 / JCM 3225 / NBRC 14064 / NCIMB 13271 / NRRL B-12336 / IMRU 3971 / 101</strain>
    </source>
</reference>
<dbReference type="Gene3D" id="2.60.120.860">
    <property type="match status" value="1"/>
</dbReference>
<dbReference type="KEGG" id="ami:Amir_5636"/>
<evidence type="ECO:0000313" key="2">
    <source>
        <dbReference type="EMBL" id="ACU39452.1"/>
    </source>
</evidence>
<dbReference type="HOGENOM" id="CLU_567000_0_0_11"/>
<dbReference type="InterPro" id="IPR054738">
    <property type="entry name" value="Siphovirus-type_tail_C"/>
</dbReference>
<dbReference type="Gene3D" id="2.60.120.260">
    <property type="entry name" value="Galactose-binding domain-like"/>
    <property type="match status" value="1"/>
</dbReference>
<keyword evidence="3" id="KW-1185">Reference proteome</keyword>
<feature type="domain" description="Siphovirus-type tail component C-terminal" evidence="1">
    <location>
        <begin position="380"/>
        <end position="461"/>
    </location>
</feature>
<protein>
    <recommendedName>
        <fullName evidence="1">Siphovirus-type tail component C-terminal domain-containing protein</fullName>
    </recommendedName>
</protein>